<gene>
    <name evidence="3" type="ORF">FQB35_14845</name>
</gene>
<dbReference type="Gene3D" id="1.10.1060.10">
    <property type="entry name" value="Alpha-helical ferredoxin"/>
    <property type="match status" value="1"/>
</dbReference>
<dbReference type="EMBL" id="CP042243">
    <property type="protein sequence ID" value="QEK13436.1"/>
    <property type="molecule type" value="Genomic_DNA"/>
</dbReference>
<dbReference type="AlphaFoldDB" id="A0A5C0SI81"/>
<dbReference type="Gene3D" id="3.50.50.60">
    <property type="entry name" value="FAD/NAD(P)-binding domain"/>
    <property type="match status" value="2"/>
</dbReference>
<feature type="domain" description="Dihydroprymidine dehydrogenase" evidence="2">
    <location>
        <begin position="21"/>
        <end position="114"/>
    </location>
</feature>
<dbReference type="KEGG" id="crs:FQB35_14845"/>
<dbReference type="SUPFAM" id="SSF51971">
    <property type="entry name" value="Nucleotide-binding domain"/>
    <property type="match status" value="2"/>
</dbReference>
<accession>A0A5C0SI81</accession>
<dbReference type="InterPro" id="IPR028261">
    <property type="entry name" value="DPD_II"/>
</dbReference>
<feature type="domain" description="FAD/NAD(P)-binding" evidence="1">
    <location>
        <begin position="128"/>
        <end position="412"/>
    </location>
</feature>
<dbReference type="Proteomes" id="UP000324646">
    <property type="component" value="Chromosome"/>
</dbReference>
<dbReference type="SUPFAM" id="SSF46548">
    <property type="entry name" value="alpha-helical ferredoxin"/>
    <property type="match status" value="1"/>
</dbReference>
<dbReference type="GO" id="GO:0016491">
    <property type="term" value="F:oxidoreductase activity"/>
    <property type="evidence" value="ECO:0007669"/>
    <property type="project" value="InterPro"/>
</dbReference>
<name>A0A5C0SI81_CRATE</name>
<dbReference type="OrthoDB" id="9803192at2"/>
<evidence type="ECO:0000313" key="3">
    <source>
        <dbReference type="EMBL" id="QEK13436.1"/>
    </source>
</evidence>
<dbReference type="Pfam" id="PF07992">
    <property type="entry name" value="Pyr_redox_2"/>
    <property type="match status" value="1"/>
</dbReference>
<dbReference type="PANTHER" id="PTHR42783">
    <property type="entry name" value="GLUTAMATE SYNTHASE [NADPH] SMALL CHAIN"/>
    <property type="match status" value="1"/>
</dbReference>
<keyword evidence="4" id="KW-1185">Reference proteome</keyword>
<dbReference type="InterPro" id="IPR023753">
    <property type="entry name" value="FAD/NAD-binding_dom"/>
</dbReference>
<protein>
    <submittedName>
        <fullName evidence="3">NAD(P)-dependent oxidoreductase</fullName>
    </submittedName>
</protein>
<evidence type="ECO:0000259" key="2">
    <source>
        <dbReference type="Pfam" id="PF14691"/>
    </source>
</evidence>
<evidence type="ECO:0000259" key="1">
    <source>
        <dbReference type="Pfam" id="PF07992"/>
    </source>
</evidence>
<organism evidence="3 4">
    <name type="scientific">Crassaminicella thermophila</name>
    <dbReference type="NCBI Taxonomy" id="2599308"/>
    <lineage>
        <taxon>Bacteria</taxon>
        <taxon>Bacillati</taxon>
        <taxon>Bacillota</taxon>
        <taxon>Clostridia</taxon>
        <taxon>Eubacteriales</taxon>
        <taxon>Clostridiaceae</taxon>
        <taxon>Crassaminicella</taxon>
    </lineage>
</organism>
<evidence type="ECO:0000313" key="4">
    <source>
        <dbReference type="Proteomes" id="UP000324646"/>
    </source>
</evidence>
<sequence length="433" mass="48659">MLFSNTIELINIYIGDDLVMQHIIEEAKRCLQCKNAQCRKGCPVNTPINEAINMLLNGKISEAGEKLFLNNPLSVVCALVCPHEKFCEGNCVLAHKGNPIHWSSIEYYISNYYLNKINMKSNIDSNKKIAIIGSGPAGITIAFILASRGYDITIFELRDKIGGVLRYGIPNFRLPNEILDRLEEKLINIGVKIRPNTLIGPVITIDDIFRDGYKAIFIGTGVWNPKPLRIKGESLGHVHYAIDYLKNPDVYDLGKKVCIIGAGNVAMDVARTVLRKDVNEVHIMYRRGEEDMPASRHEIEYAKLEGVQFEFYKMPIELNDKGVKYLETKKVNEDGEEKLVTIENSEAIFESDSIIIAASQGPKANIISYTKGIEINQFGLVRTDEYGRTTREGVFASGDVVTGAKTVVEAVRFSKKVADTIDQYVQDKYYKKY</sequence>
<dbReference type="PANTHER" id="PTHR42783:SF3">
    <property type="entry name" value="GLUTAMATE SYNTHASE [NADPH] SMALL CHAIN-RELATED"/>
    <property type="match status" value="1"/>
</dbReference>
<dbReference type="Pfam" id="PF14691">
    <property type="entry name" value="Fer4_20"/>
    <property type="match status" value="1"/>
</dbReference>
<dbReference type="InterPro" id="IPR009051">
    <property type="entry name" value="Helical_ferredxn"/>
</dbReference>
<dbReference type="GO" id="GO:0051536">
    <property type="term" value="F:iron-sulfur cluster binding"/>
    <property type="evidence" value="ECO:0007669"/>
    <property type="project" value="InterPro"/>
</dbReference>
<reference evidence="3 4" key="1">
    <citation type="submission" date="2019-07" db="EMBL/GenBank/DDBJ databases">
        <title>Complete genome of Crassaminicella thermophila SY095.</title>
        <authorList>
            <person name="Li X."/>
        </authorList>
    </citation>
    <scope>NUCLEOTIDE SEQUENCE [LARGE SCALE GENOMIC DNA]</scope>
    <source>
        <strain evidence="3 4">SY095</strain>
    </source>
</reference>
<dbReference type="InterPro" id="IPR036188">
    <property type="entry name" value="FAD/NAD-bd_sf"/>
</dbReference>
<dbReference type="PRINTS" id="PR00368">
    <property type="entry name" value="FADPNR"/>
</dbReference>
<proteinExistence type="predicted"/>
<dbReference type="PRINTS" id="PR00469">
    <property type="entry name" value="PNDRDTASEII"/>
</dbReference>